<organism evidence="5 6">
    <name type="scientific">Daphnia galeata</name>
    <dbReference type="NCBI Taxonomy" id="27404"/>
    <lineage>
        <taxon>Eukaryota</taxon>
        <taxon>Metazoa</taxon>
        <taxon>Ecdysozoa</taxon>
        <taxon>Arthropoda</taxon>
        <taxon>Crustacea</taxon>
        <taxon>Branchiopoda</taxon>
        <taxon>Diplostraca</taxon>
        <taxon>Cladocera</taxon>
        <taxon>Anomopoda</taxon>
        <taxon>Daphniidae</taxon>
        <taxon>Daphnia</taxon>
    </lineage>
</organism>
<dbReference type="InterPro" id="IPR035999">
    <property type="entry name" value="Sec7_dom_sf"/>
</dbReference>
<dbReference type="SMART" id="SM00233">
    <property type="entry name" value="PH"/>
    <property type="match status" value="1"/>
</dbReference>
<dbReference type="Gene3D" id="2.30.29.30">
    <property type="entry name" value="Pleckstrin-homology domain (PH domain)/Phosphotyrosine-binding domain (PTB)"/>
    <property type="match status" value="1"/>
</dbReference>
<dbReference type="InterPro" id="IPR041681">
    <property type="entry name" value="PH_9"/>
</dbReference>
<name>A0A8J2S4R6_9CRUS</name>
<dbReference type="InterPro" id="IPR000904">
    <property type="entry name" value="Sec7_dom"/>
</dbReference>
<proteinExistence type="predicted"/>
<dbReference type="Pfam" id="PF15410">
    <property type="entry name" value="PH_9"/>
    <property type="match status" value="1"/>
</dbReference>
<evidence type="ECO:0000256" key="1">
    <source>
        <dbReference type="SAM" id="Coils"/>
    </source>
</evidence>
<dbReference type="PROSITE" id="PS50003">
    <property type="entry name" value="PH_DOMAIN"/>
    <property type="match status" value="1"/>
</dbReference>
<feature type="region of interest" description="Disordered" evidence="2">
    <location>
        <begin position="53"/>
        <end position="130"/>
    </location>
</feature>
<evidence type="ECO:0000313" key="6">
    <source>
        <dbReference type="Proteomes" id="UP000789390"/>
    </source>
</evidence>
<dbReference type="PROSITE" id="PS50190">
    <property type="entry name" value="SEC7"/>
    <property type="match status" value="1"/>
</dbReference>
<comment type="caution">
    <text evidence="5">The sequence shown here is derived from an EMBL/GenBank/DDBJ whole genome shotgun (WGS) entry which is preliminary data.</text>
</comment>
<dbReference type="InterPro" id="IPR001849">
    <property type="entry name" value="PH_domain"/>
</dbReference>
<dbReference type="SUPFAM" id="SSF50729">
    <property type="entry name" value="PH domain-like"/>
    <property type="match status" value="1"/>
</dbReference>
<evidence type="ECO:0000256" key="2">
    <source>
        <dbReference type="SAM" id="MobiDB-lite"/>
    </source>
</evidence>
<feature type="compositionally biased region" description="Polar residues" evidence="2">
    <location>
        <begin position="58"/>
        <end position="76"/>
    </location>
</feature>
<reference evidence="5" key="1">
    <citation type="submission" date="2021-11" db="EMBL/GenBank/DDBJ databases">
        <authorList>
            <person name="Schell T."/>
        </authorList>
    </citation>
    <scope>NUCLEOTIDE SEQUENCE</scope>
    <source>
        <strain evidence="5">M5</strain>
    </source>
</reference>
<dbReference type="CDD" id="cd00171">
    <property type="entry name" value="Sec7"/>
    <property type="match status" value="1"/>
</dbReference>
<sequence>MLSMETALPSPNSSIDVDKPRAPRFEAYVMTGDAILNLSRTTHSPEYVLPVHSKRRSVQQQPSNSVPTSPSEQTPRPNKPWEPETPAKTPVSAPLVRNSKSEEALVLHMENEDKSKKTVEERTSSQSTLVEGVTESERIVWTYNAPLSSMTEKELRRYEADQFWLSTRTESSSKQTKQIIKLEETKEVKQEQHTTTTTTFFSSEVADTRLGCDTQQSGPAVASIIVAQEPTITLEQPEVGITIAEIQKDEDNNAINNSPVRPPLIRTPTDEESDADSLQSVHYSPKGVDMPSAIRLAKRLYSLDGFQKSDVSRHLSKNNDFNRTVAEEYLKHFDFEGATLDVALRRFLQAFQLTGESSERDRVLVHFSRRYLQANPDSFSSQDGVHILTCALLLLNSDLHGKHQGMKRMTCAQFIKRLSGLNDGGNFPVDLLRRLYTAIKDQPLEWASDSPQGPSSGDLEPLEIIPSPAAKELSSNPYLDIPNPSQSQEFKKGYIMRKCCMEPNGKRTPLGKRSWRMYFAVLKDLVLYLYKDEATCKGEHPPKPSTMRSKKTVPDAGPAAIIRVHHTLAASAPDYTKKKNVFRLFTADRAQYLIQASDTKEWRCWMDALNTAASLLSSPPLAAPCGSQQRFQRPLLPASLTKLSARDQLSDHEERVAQLEQDLHEHRANPPSSKAKSVIVNNYREKDAYLHFEKTRYEAYIAVCGGLQAALAGSTVSRDISLLELDESPCSDSGTTSPDLKSNDQEFSAHL</sequence>
<dbReference type="PANTHER" id="PTHR10663:SF376">
    <property type="entry name" value="PH AND SEC7 DOMAIN-CONTAINING PROTEIN"/>
    <property type="match status" value="1"/>
</dbReference>
<evidence type="ECO:0000259" key="3">
    <source>
        <dbReference type="PROSITE" id="PS50003"/>
    </source>
</evidence>
<evidence type="ECO:0000313" key="5">
    <source>
        <dbReference type="EMBL" id="CAH0109412.1"/>
    </source>
</evidence>
<evidence type="ECO:0000259" key="4">
    <source>
        <dbReference type="PROSITE" id="PS50190"/>
    </source>
</evidence>
<protein>
    <submittedName>
        <fullName evidence="5">Uncharacterized protein</fullName>
    </submittedName>
</protein>
<feature type="compositionally biased region" description="Basic and acidic residues" evidence="2">
    <location>
        <begin position="741"/>
        <end position="751"/>
    </location>
</feature>
<dbReference type="InterPro" id="IPR011993">
    <property type="entry name" value="PH-like_dom_sf"/>
</dbReference>
<dbReference type="SUPFAM" id="SSF48425">
    <property type="entry name" value="Sec7 domain"/>
    <property type="match status" value="1"/>
</dbReference>
<dbReference type="InterPro" id="IPR023394">
    <property type="entry name" value="Sec7_C_sf"/>
</dbReference>
<dbReference type="GO" id="GO:0005085">
    <property type="term" value="F:guanyl-nucleotide exchange factor activity"/>
    <property type="evidence" value="ECO:0007669"/>
    <property type="project" value="InterPro"/>
</dbReference>
<feature type="region of interest" description="Disordered" evidence="2">
    <location>
        <begin position="253"/>
        <end position="284"/>
    </location>
</feature>
<feature type="domain" description="SEC7" evidence="4">
    <location>
        <begin position="278"/>
        <end position="442"/>
    </location>
</feature>
<keyword evidence="1" id="KW-0175">Coiled coil</keyword>
<dbReference type="Gene3D" id="1.10.1000.11">
    <property type="entry name" value="Arf Nucleotide-binding Site Opener,domain 2"/>
    <property type="match status" value="1"/>
</dbReference>
<gene>
    <name evidence="5" type="ORF">DGAL_LOCUS12890</name>
</gene>
<dbReference type="AlphaFoldDB" id="A0A8J2S4R6"/>
<dbReference type="Pfam" id="PF01369">
    <property type="entry name" value="Sec7"/>
    <property type="match status" value="1"/>
</dbReference>
<dbReference type="CDD" id="cd13295">
    <property type="entry name" value="PH_EFA6"/>
    <property type="match status" value="1"/>
</dbReference>
<accession>A0A8J2S4R6</accession>
<feature type="domain" description="PH" evidence="3">
    <location>
        <begin position="488"/>
        <end position="614"/>
    </location>
</feature>
<dbReference type="PANTHER" id="PTHR10663">
    <property type="entry name" value="GUANYL-NUCLEOTIDE EXCHANGE FACTOR"/>
    <property type="match status" value="1"/>
</dbReference>
<dbReference type="OrthoDB" id="2157641at2759"/>
<feature type="region of interest" description="Disordered" evidence="2">
    <location>
        <begin position="728"/>
        <end position="751"/>
    </location>
</feature>
<dbReference type="EMBL" id="CAKKLH010000292">
    <property type="protein sequence ID" value="CAH0109412.1"/>
    <property type="molecule type" value="Genomic_DNA"/>
</dbReference>
<dbReference type="SMART" id="SM00222">
    <property type="entry name" value="Sec7"/>
    <property type="match status" value="1"/>
</dbReference>
<feature type="compositionally biased region" description="Basic and acidic residues" evidence="2">
    <location>
        <begin position="99"/>
        <end position="123"/>
    </location>
</feature>
<keyword evidence="6" id="KW-1185">Reference proteome</keyword>
<feature type="coiled-coil region" evidence="1">
    <location>
        <begin position="642"/>
        <end position="669"/>
    </location>
</feature>
<dbReference type="GO" id="GO:0032012">
    <property type="term" value="P:regulation of ARF protein signal transduction"/>
    <property type="evidence" value="ECO:0007669"/>
    <property type="project" value="InterPro"/>
</dbReference>
<feature type="compositionally biased region" description="Polar residues" evidence="2">
    <location>
        <begin position="730"/>
        <end position="740"/>
    </location>
</feature>
<dbReference type="Proteomes" id="UP000789390">
    <property type="component" value="Unassembled WGS sequence"/>
</dbReference>